<organism evidence="1 2">
    <name type="scientific">Pseudocercospora musae</name>
    <dbReference type="NCBI Taxonomy" id="113226"/>
    <lineage>
        <taxon>Eukaryota</taxon>
        <taxon>Fungi</taxon>
        <taxon>Dikarya</taxon>
        <taxon>Ascomycota</taxon>
        <taxon>Pezizomycotina</taxon>
        <taxon>Dothideomycetes</taxon>
        <taxon>Dothideomycetidae</taxon>
        <taxon>Mycosphaerellales</taxon>
        <taxon>Mycosphaerellaceae</taxon>
        <taxon>Pseudocercospora</taxon>
    </lineage>
</organism>
<evidence type="ECO:0000313" key="1">
    <source>
        <dbReference type="EMBL" id="KXT18389.1"/>
    </source>
</evidence>
<name>A0A139IUF0_9PEZI</name>
<protein>
    <submittedName>
        <fullName evidence="1">Uncharacterized protein</fullName>
    </submittedName>
</protein>
<evidence type="ECO:0000313" key="2">
    <source>
        <dbReference type="Proteomes" id="UP000073492"/>
    </source>
</evidence>
<gene>
    <name evidence="1" type="ORF">AC579_8185</name>
</gene>
<keyword evidence="2" id="KW-1185">Reference proteome</keyword>
<dbReference type="AlphaFoldDB" id="A0A139IUF0"/>
<reference evidence="1 2" key="1">
    <citation type="submission" date="2015-07" db="EMBL/GenBank/DDBJ databases">
        <title>Comparative genomics of the Sigatoka disease complex on banana suggests a link between parallel evolutionary changes in Pseudocercospora fijiensis and Pseudocercospora eumusae and increased virulence on the banana host.</title>
        <authorList>
            <person name="Chang T.-C."/>
            <person name="Salvucci A."/>
            <person name="Crous P.W."/>
            <person name="Stergiopoulos I."/>
        </authorList>
    </citation>
    <scope>NUCLEOTIDE SEQUENCE [LARGE SCALE GENOMIC DNA]</scope>
    <source>
        <strain evidence="1 2">CBS 116634</strain>
    </source>
</reference>
<accession>A0A139IUF0</accession>
<dbReference type="Proteomes" id="UP000073492">
    <property type="component" value="Unassembled WGS sequence"/>
</dbReference>
<sequence>MRPCSRSNNRMIKSWTSCTSHSPAGEQHLLFKMSFILLALSSLALQTFAQDSLKAVLLGRPQPIATLISQPSAVPLHHHQSPNTSEVAQNSDGGFIKRFVASIRNVDDDDVTEPSFLRDDPDEVHDEFSAYVPYGEANGQTLVKRSLTKRAAFRGTMMMNCKKAREACQNACWYQNCVRGAQGSTTAVTYTYDSSANNDLNRVEAGTTVTRGTPCAAWPFGQRFWDMYPWKRQKPTKDSQRELQTDEWPMADFKNDAFDPTANPPQHSLRCITAEDNSKGMRQWVNFRDGAGYYKAGRKYESKRLGTSRFVTGDTFNVEFDMSEFDDNNADDVKAKKDLLYYCTTPYNSCQNDGRQFHMSSLVKTTGRQLDVGSLEWPYDPNALNKYRIDGETEDIKSYFVTVEVTGDDGDMLKASAQTYINDAYQDLDTVDASQVAVGREISLKGDLPQDLKVRRTDGSGCTTELEFTYGTPATGTNDWFVFKSDAKGYGRWSWIESGSQSGKYCQVSEMKDDEGDYVGTRFYCTFPGW</sequence>
<dbReference type="OrthoDB" id="15425at2759"/>
<proteinExistence type="predicted"/>
<dbReference type="EMBL" id="LFZO01000007">
    <property type="protein sequence ID" value="KXT18389.1"/>
    <property type="molecule type" value="Genomic_DNA"/>
</dbReference>
<comment type="caution">
    <text evidence="1">The sequence shown here is derived from an EMBL/GenBank/DDBJ whole genome shotgun (WGS) entry which is preliminary data.</text>
</comment>